<dbReference type="Pfam" id="PF04002">
    <property type="entry name" value="RadC"/>
    <property type="match status" value="1"/>
</dbReference>
<dbReference type="InterPro" id="IPR037518">
    <property type="entry name" value="MPN"/>
</dbReference>
<dbReference type="PROSITE" id="PS01302">
    <property type="entry name" value="UPF0758"/>
    <property type="match status" value="1"/>
</dbReference>
<protein>
    <submittedName>
        <fullName evidence="7">DNA repair protein</fullName>
    </submittedName>
</protein>
<keyword evidence="5" id="KW-0482">Metalloprotease</keyword>
<keyword evidence="3" id="KW-0378">Hydrolase</keyword>
<feature type="domain" description="MPN" evidence="6">
    <location>
        <begin position="29"/>
        <end position="153"/>
    </location>
</feature>
<dbReference type="PANTHER" id="PTHR30471">
    <property type="entry name" value="DNA REPAIR PROTEIN RADC"/>
    <property type="match status" value="1"/>
</dbReference>
<dbReference type="InterPro" id="IPR025657">
    <property type="entry name" value="RadC_JAB"/>
</dbReference>
<dbReference type="GO" id="GO:0008237">
    <property type="term" value="F:metallopeptidase activity"/>
    <property type="evidence" value="ECO:0007669"/>
    <property type="project" value="UniProtKB-KW"/>
</dbReference>
<evidence type="ECO:0000313" key="8">
    <source>
        <dbReference type="Proteomes" id="UP000204551"/>
    </source>
</evidence>
<dbReference type="KEGG" id="aalg:AREALGSMS7_01113"/>
<dbReference type="PANTHER" id="PTHR30471:SF3">
    <property type="entry name" value="UPF0758 PROTEIN YEES-RELATED"/>
    <property type="match status" value="1"/>
</dbReference>
<proteinExistence type="predicted"/>
<evidence type="ECO:0000256" key="4">
    <source>
        <dbReference type="ARBA" id="ARBA00022833"/>
    </source>
</evidence>
<sequence length="153" mass="17405">MTDIRIATFKDFVGELTAIYRRTELPTFQITSSSSVREFIYPYFDEVMDDHEEVKVIHLNRKNQVVNVHHLSSGTDNGSLISTKDVLRYAILIKTNSLLLVHNHPSGNLNPSEADKQISNKLRDASKLLDITTLDSIIITREGYYSFADEGLF</sequence>
<dbReference type="InterPro" id="IPR001405">
    <property type="entry name" value="UPF0758"/>
</dbReference>
<reference evidence="7 8" key="1">
    <citation type="submission" date="2017-07" db="EMBL/GenBank/DDBJ databases">
        <title>Genome Sequence of Arenibacter algicola Strain SMS7 Isolated from a culture of the Diatom Skeletonema marinoi.</title>
        <authorList>
            <person name="Topel M."/>
            <person name="Pinder M.I.M."/>
            <person name="Johansson O.N."/>
            <person name="Kourtchenko O."/>
            <person name="Godhe A."/>
            <person name="Clarke A.K."/>
        </authorList>
    </citation>
    <scope>NUCLEOTIDE SEQUENCE [LARGE SCALE GENOMIC DNA]</scope>
    <source>
        <strain evidence="7 8">SMS7</strain>
    </source>
</reference>
<dbReference type="GO" id="GO:0006508">
    <property type="term" value="P:proteolysis"/>
    <property type="evidence" value="ECO:0007669"/>
    <property type="project" value="UniProtKB-KW"/>
</dbReference>
<evidence type="ECO:0000256" key="5">
    <source>
        <dbReference type="ARBA" id="ARBA00023049"/>
    </source>
</evidence>
<name>A0A221UTR5_9FLAO</name>
<keyword evidence="4" id="KW-0862">Zinc</keyword>
<keyword evidence="1" id="KW-0645">Protease</keyword>
<dbReference type="CDD" id="cd08071">
    <property type="entry name" value="MPN_DUF2466"/>
    <property type="match status" value="1"/>
</dbReference>
<dbReference type="RefSeq" id="WP_093977552.1">
    <property type="nucleotide sequence ID" value="NZ_CP022515.1"/>
</dbReference>
<dbReference type="Gene3D" id="3.40.140.10">
    <property type="entry name" value="Cytidine Deaminase, domain 2"/>
    <property type="match status" value="1"/>
</dbReference>
<organism evidence="7 8">
    <name type="scientific">Arenibacter algicola</name>
    <dbReference type="NCBI Taxonomy" id="616991"/>
    <lineage>
        <taxon>Bacteria</taxon>
        <taxon>Pseudomonadati</taxon>
        <taxon>Bacteroidota</taxon>
        <taxon>Flavobacteriia</taxon>
        <taxon>Flavobacteriales</taxon>
        <taxon>Flavobacteriaceae</taxon>
        <taxon>Arenibacter</taxon>
    </lineage>
</organism>
<gene>
    <name evidence="7" type="ORF">AREALGSMS7_01113</name>
</gene>
<evidence type="ECO:0000256" key="2">
    <source>
        <dbReference type="ARBA" id="ARBA00022723"/>
    </source>
</evidence>
<dbReference type="EMBL" id="CP022515">
    <property type="protein sequence ID" value="ASO04588.1"/>
    <property type="molecule type" value="Genomic_DNA"/>
</dbReference>
<evidence type="ECO:0000256" key="3">
    <source>
        <dbReference type="ARBA" id="ARBA00022801"/>
    </source>
</evidence>
<evidence type="ECO:0000313" key="7">
    <source>
        <dbReference type="EMBL" id="ASO04588.1"/>
    </source>
</evidence>
<dbReference type="Proteomes" id="UP000204551">
    <property type="component" value="Chromosome"/>
</dbReference>
<evidence type="ECO:0000256" key="1">
    <source>
        <dbReference type="ARBA" id="ARBA00022670"/>
    </source>
</evidence>
<accession>A0A221UTR5</accession>
<dbReference type="AlphaFoldDB" id="A0A221UTR5"/>
<dbReference type="PROSITE" id="PS50249">
    <property type="entry name" value="MPN"/>
    <property type="match status" value="1"/>
</dbReference>
<evidence type="ECO:0000259" key="6">
    <source>
        <dbReference type="PROSITE" id="PS50249"/>
    </source>
</evidence>
<keyword evidence="2" id="KW-0479">Metal-binding</keyword>
<dbReference type="GO" id="GO:0046872">
    <property type="term" value="F:metal ion binding"/>
    <property type="evidence" value="ECO:0007669"/>
    <property type="project" value="UniProtKB-KW"/>
</dbReference>
<dbReference type="InterPro" id="IPR020891">
    <property type="entry name" value="UPF0758_CS"/>
</dbReference>